<proteinExistence type="predicted"/>
<dbReference type="EMBL" id="HBHP01037571">
    <property type="protein sequence ID" value="CAD9779010.1"/>
    <property type="molecule type" value="Transcribed_RNA"/>
</dbReference>
<protein>
    <submittedName>
        <fullName evidence="1">Uncharacterized protein</fullName>
    </submittedName>
</protein>
<gene>
    <name evidence="1" type="ORF">LSP00402_LOCUS23027</name>
</gene>
<evidence type="ECO:0000313" key="1">
    <source>
        <dbReference type="EMBL" id="CAD9779010.1"/>
    </source>
</evidence>
<sequence>MSGWDGSSELYVKVIERYTKKVLGERVISGSAGPLVPTQSPTTVGQAASNIITGFEVNGKSIRMLIKTVSSTTGYYYTVFDLKSGGFKKIAGKSHFWAYSHRSYKDLYLSHWDGSSPLMFRLQASIF</sequence>
<reference evidence="1" key="1">
    <citation type="submission" date="2021-01" db="EMBL/GenBank/DDBJ databases">
        <authorList>
            <person name="Corre E."/>
            <person name="Pelletier E."/>
            <person name="Niang G."/>
            <person name="Scheremetjew M."/>
            <person name="Finn R."/>
            <person name="Kale V."/>
            <person name="Holt S."/>
            <person name="Cochrane G."/>
            <person name="Meng A."/>
            <person name="Brown T."/>
            <person name="Cohen L."/>
        </authorList>
    </citation>
    <scope>NUCLEOTIDE SEQUENCE</scope>
    <source>
        <strain evidence="1">CCMP622</strain>
    </source>
</reference>
<dbReference type="AlphaFoldDB" id="A0A7S2U6E3"/>
<organism evidence="1">
    <name type="scientific">Lotharella oceanica</name>
    <dbReference type="NCBI Taxonomy" id="641309"/>
    <lineage>
        <taxon>Eukaryota</taxon>
        <taxon>Sar</taxon>
        <taxon>Rhizaria</taxon>
        <taxon>Cercozoa</taxon>
        <taxon>Chlorarachniophyceae</taxon>
        <taxon>Lotharella</taxon>
    </lineage>
</organism>
<name>A0A7S2U6E3_9EUKA</name>
<accession>A0A7S2U6E3</accession>